<protein>
    <recommendedName>
        <fullName evidence="2">VWFA domain-containing protein</fullName>
    </recommendedName>
</protein>
<dbReference type="Proteomes" id="UP001556196">
    <property type="component" value="Unassembled WGS sequence"/>
</dbReference>
<reference evidence="3 4" key="1">
    <citation type="submission" date="2024-06" db="EMBL/GenBank/DDBJ databases">
        <authorList>
            <person name="Tuo L."/>
        </authorList>
    </citation>
    <scope>NUCLEOTIDE SEQUENCE [LARGE SCALE GENOMIC DNA]</scope>
    <source>
        <strain evidence="3 4">ZMM04-5</strain>
    </source>
</reference>
<name>A0ABV3QZF7_9HYPH</name>
<comment type="caution">
    <text evidence="3">The sequence shown here is derived from an EMBL/GenBank/DDBJ whole genome shotgun (WGS) entry which is preliminary data.</text>
</comment>
<feature type="domain" description="VWFA" evidence="2">
    <location>
        <begin position="149"/>
        <end position="456"/>
    </location>
</feature>
<dbReference type="InterPro" id="IPR036465">
    <property type="entry name" value="vWFA_dom_sf"/>
</dbReference>
<keyword evidence="1" id="KW-0472">Membrane</keyword>
<evidence type="ECO:0000313" key="3">
    <source>
        <dbReference type="EMBL" id="MEW9805893.1"/>
    </source>
</evidence>
<dbReference type="RefSeq" id="WP_367722971.1">
    <property type="nucleotide sequence ID" value="NZ_JBFOCI010000002.1"/>
</dbReference>
<dbReference type="Gene3D" id="3.40.50.410">
    <property type="entry name" value="von Willebrand factor, type A domain"/>
    <property type="match status" value="2"/>
</dbReference>
<dbReference type="InterPro" id="IPR002035">
    <property type="entry name" value="VWF_A"/>
</dbReference>
<evidence type="ECO:0000313" key="4">
    <source>
        <dbReference type="Proteomes" id="UP001556196"/>
    </source>
</evidence>
<organism evidence="3 4">
    <name type="scientific">Mesorhizobium marinum</name>
    <dbReference type="NCBI Taxonomy" id="3228790"/>
    <lineage>
        <taxon>Bacteria</taxon>
        <taxon>Pseudomonadati</taxon>
        <taxon>Pseudomonadota</taxon>
        <taxon>Alphaproteobacteria</taxon>
        <taxon>Hyphomicrobiales</taxon>
        <taxon>Phyllobacteriaceae</taxon>
        <taxon>Mesorhizobium</taxon>
    </lineage>
</organism>
<evidence type="ECO:0000259" key="2">
    <source>
        <dbReference type="PROSITE" id="PS50234"/>
    </source>
</evidence>
<dbReference type="PROSITE" id="PS50234">
    <property type="entry name" value="VWFA"/>
    <property type="match status" value="1"/>
</dbReference>
<dbReference type="EMBL" id="JBFOCI010000002">
    <property type="protein sequence ID" value="MEW9805893.1"/>
    <property type="molecule type" value="Genomic_DNA"/>
</dbReference>
<keyword evidence="1" id="KW-0812">Transmembrane</keyword>
<evidence type="ECO:0000256" key="1">
    <source>
        <dbReference type="SAM" id="Phobius"/>
    </source>
</evidence>
<sequence>MRQFTAQAVKQFGGNRSGSFAIMMAMVLAALTLSAGYAVNLAQLYNVRSALRQALDSAVTSTARDITTGVIVVDDARSWVELFLKTNGALTIMDGERIVLDRIAVDRVQGTLEASAYVDVALYFPLFGADSEKRVRSESASLYSDRKIEVAMMLDVTDSMSGSKIRDLKTAASNAVDALTKNQSKTNPRVRIALVPYSDGVNVGALAKDVVFVEKAGGYDLPPPVDAKKAEIDANTGAWTDTCATERKSADLKADFSDDAPDAKRVRLIDGKEREYLARVNRDDRLNSCAKAVLKPLSDDAEALKTQIQDFSVAGYTAGATGVQWTYYMLSRNWRTAIRNAGLGDGPADADPRNVAKIAILMTDGEFNTAHADVVGDKTVVRKQNAKSRSYAETLCDNMKKDGIEVFTIGFKLNSSAARAVLKNCASPDTGSLKRYYETSSGEELNEAFLTIARNIEALVLTQ</sequence>
<proteinExistence type="predicted"/>
<feature type="transmembrane region" description="Helical" evidence="1">
    <location>
        <begin position="20"/>
        <end position="39"/>
    </location>
</feature>
<keyword evidence="1" id="KW-1133">Transmembrane helix</keyword>
<dbReference type="SUPFAM" id="SSF53300">
    <property type="entry name" value="vWA-like"/>
    <property type="match status" value="1"/>
</dbReference>
<keyword evidence="4" id="KW-1185">Reference proteome</keyword>
<accession>A0ABV3QZF7</accession>
<gene>
    <name evidence="3" type="ORF">ABUE31_07860</name>
</gene>